<dbReference type="Pfam" id="PF07484">
    <property type="entry name" value="Collar"/>
    <property type="match status" value="1"/>
</dbReference>
<evidence type="ECO:0000313" key="2">
    <source>
        <dbReference type="EMBL" id="DAD86513.1"/>
    </source>
</evidence>
<dbReference type="CDD" id="cd22641">
    <property type="entry name" value="C24-like"/>
    <property type="match status" value="1"/>
</dbReference>
<accession>A0A8S5MVZ6</accession>
<feature type="domain" description="Phage tail collar" evidence="1">
    <location>
        <begin position="93"/>
        <end position="146"/>
    </location>
</feature>
<dbReference type="InterPro" id="IPR037053">
    <property type="entry name" value="Phage_tail_collar_dom_sf"/>
</dbReference>
<proteinExistence type="predicted"/>
<name>A0A8S5MVZ6_9CAUD</name>
<protein>
    <submittedName>
        <fullName evidence="2">Baseplate structural protein</fullName>
    </submittedName>
</protein>
<dbReference type="SUPFAM" id="SSF88874">
    <property type="entry name" value="Receptor-binding domain of short tail fibre protein gp12"/>
    <property type="match status" value="1"/>
</dbReference>
<sequence>MTTLDYLMNVVAGLRSRLDLAPVFRWAVVVGVDPLRVQLDGDATPLAADPINFAGDLKTGRRVWTVSVNRRLYLLGTVRETQTGDGGSSAPVGTVVAYAGVKAPAGWLLCDGTAYKKAQYPALAAVLGATGTGADFAVPDLRGRFLMGTSASHPRAQTGGEETHTLTTAEMPFHNHKVIGQGYDGSWFGGVGIWRSDAGSGGKWTIAAGSGSGQLGYLDAAAAGGNQPHNNLPPFYAVGYIIKA</sequence>
<organism evidence="2">
    <name type="scientific">Siphoviridae sp. ctu1h4</name>
    <dbReference type="NCBI Taxonomy" id="2826499"/>
    <lineage>
        <taxon>Viruses</taxon>
        <taxon>Duplodnaviria</taxon>
        <taxon>Heunggongvirae</taxon>
        <taxon>Uroviricota</taxon>
        <taxon>Caudoviricetes</taxon>
    </lineage>
</organism>
<dbReference type="Gene3D" id="3.90.1340.10">
    <property type="entry name" value="Phage tail collar domain"/>
    <property type="match status" value="1"/>
</dbReference>
<dbReference type="EMBL" id="BK015001">
    <property type="protein sequence ID" value="DAD86513.1"/>
    <property type="molecule type" value="Genomic_DNA"/>
</dbReference>
<dbReference type="InterPro" id="IPR011083">
    <property type="entry name" value="Phage_tail_collar_dom"/>
</dbReference>
<evidence type="ECO:0000259" key="1">
    <source>
        <dbReference type="Pfam" id="PF07484"/>
    </source>
</evidence>
<reference evidence="2" key="1">
    <citation type="journal article" date="2021" name="Proc. Natl. Acad. Sci. U.S.A.">
        <title>A Catalog of Tens of Thousands of Viruses from Human Metagenomes Reveals Hidden Associations with Chronic Diseases.</title>
        <authorList>
            <person name="Tisza M.J."/>
            <person name="Buck C.B."/>
        </authorList>
    </citation>
    <scope>NUCLEOTIDE SEQUENCE</scope>
    <source>
        <strain evidence="2">Ctu1h4</strain>
    </source>
</reference>